<evidence type="ECO:0000313" key="3">
    <source>
        <dbReference type="Proteomes" id="UP000187012"/>
    </source>
</evidence>
<proteinExistence type="predicted"/>
<organism evidence="2 3">
    <name type="scientific">Paraburkholderia ribeironis</name>
    <dbReference type="NCBI Taxonomy" id="1247936"/>
    <lineage>
        <taxon>Bacteria</taxon>
        <taxon>Pseudomonadati</taxon>
        <taxon>Pseudomonadota</taxon>
        <taxon>Betaproteobacteria</taxon>
        <taxon>Burkholderiales</taxon>
        <taxon>Burkholderiaceae</taxon>
        <taxon>Paraburkholderia</taxon>
    </lineage>
</organism>
<dbReference type="Proteomes" id="UP000187012">
    <property type="component" value="Unassembled WGS sequence"/>
</dbReference>
<dbReference type="STRING" id="1247936.BN2475_90063"/>
<sequence>MVNKAEAQRVHENQGRGNGTNRSTVDGRTTKDQFTRHLKSCPNVIRRFRSKVNTCVKSLRVFGSNVQFLLTKLAIHQKFLLGITLGFAAAGRCNR</sequence>
<evidence type="ECO:0000256" key="1">
    <source>
        <dbReference type="SAM" id="MobiDB-lite"/>
    </source>
</evidence>
<dbReference type="EMBL" id="CYGX02000009">
    <property type="protein sequence ID" value="SIT36516.1"/>
    <property type="molecule type" value="Genomic_DNA"/>
</dbReference>
<keyword evidence="3" id="KW-1185">Reference proteome</keyword>
<evidence type="ECO:0000313" key="2">
    <source>
        <dbReference type="EMBL" id="SIT36516.1"/>
    </source>
</evidence>
<reference evidence="2 3" key="1">
    <citation type="submission" date="2016-12" db="EMBL/GenBank/DDBJ databases">
        <authorList>
            <person name="Song W.-J."/>
            <person name="Kurnit D.M."/>
        </authorList>
    </citation>
    <scope>NUCLEOTIDE SEQUENCE [LARGE SCALE GENOMIC DNA]</scope>
    <source>
        <strain evidence="2 3">STM7296</strain>
    </source>
</reference>
<protein>
    <submittedName>
        <fullName evidence="2">Uncharacterized protein</fullName>
    </submittedName>
</protein>
<accession>A0A1N7RN40</accession>
<gene>
    <name evidence="2" type="ORF">BN2475_90063</name>
</gene>
<dbReference type="AlphaFoldDB" id="A0A1N7RN40"/>
<feature type="compositionally biased region" description="Basic and acidic residues" evidence="1">
    <location>
        <begin position="1"/>
        <end position="14"/>
    </location>
</feature>
<name>A0A1N7RN40_9BURK</name>
<feature type="region of interest" description="Disordered" evidence="1">
    <location>
        <begin position="1"/>
        <end position="34"/>
    </location>
</feature>